<proteinExistence type="predicted"/>
<dbReference type="EMBL" id="VWYP01014490">
    <property type="protein sequence ID" value="NXR76388.1"/>
    <property type="molecule type" value="Genomic_DNA"/>
</dbReference>
<accession>A0A7L2NVL5</accession>
<dbReference type="Proteomes" id="UP000535705">
    <property type="component" value="Unassembled WGS sequence"/>
</dbReference>
<name>A0A7L2NVL5_PYCJO</name>
<dbReference type="OrthoDB" id="125906at2759"/>
<dbReference type="InterPro" id="IPR040673">
    <property type="entry name" value="CCDC81_HU_dom_2"/>
</dbReference>
<sequence>ENLDPLRTFEVATVLGLPRCRVEGALQATMSLLSRCLGTGEDVALVLRDIGVLLVEQRKVRMRFYYDFLEAVSGKENLEKGVFKIQELLDMVVPQGVPVAALTSFGSVIVFP</sequence>
<feature type="domain" description="CCDC81 HU" evidence="1">
    <location>
        <begin position="5"/>
        <end position="75"/>
    </location>
</feature>
<feature type="non-terminal residue" evidence="2">
    <location>
        <position position="112"/>
    </location>
</feature>
<dbReference type="Pfam" id="PF18289">
    <property type="entry name" value="HU-CCDC81_euk_2"/>
    <property type="match status" value="1"/>
</dbReference>
<evidence type="ECO:0000313" key="2">
    <source>
        <dbReference type="EMBL" id="NXR76388.1"/>
    </source>
</evidence>
<evidence type="ECO:0000259" key="1">
    <source>
        <dbReference type="Pfam" id="PF18289"/>
    </source>
</evidence>
<keyword evidence="3" id="KW-1185">Reference proteome</keyword>
<dbReference type="AlphaFoldDB" id="A0A7L2NVL5"/>
<gene>
    <name evidence="2" type="primary">Ccdc81_1</name>
    <name evidence="2" type="ORF">PYCJOC_R07112</name>
</gene>
<evidence type="ECO:0000313" key="3">
    <source>
        <dbReference type="Proteomes" id="UP000535705"/>
    </source>
</evidence>
<feature type="non-terminal residue" evidence="2">
    <location>
        <position position="1"/>
    </location>
</feature>
<comment type="caution">
    <text evidence="2">The sequence shown here is derived from an EMBL/GenBank/DDBJ whole genome shotgun (WGS) entry which is preliminary data.</text>
</comment>
<organism evidence="2 3">
    <name type="scientific">Pycnonotus jocosus</name>
    <name type="common">Red-whiskered bulbul</name>
    <name type="synonym">Lanius jocosus</name>
    <dbReference type="NCBI Taxonomy" id="182897"/>
    <lineage>
        <taxon>Eukaryota</taxon>
        <taxon>Metazoa</taxon>
        <taxon>Chordata</taxon>
        <taxon>Craniata</taxon>
        <taxon>Vertebrata</taxon>
        <taxon>Euteleostomi</taxon>
        <taxon>Archelosauria</taxon>
        <taxon>Archosauria</taxon>
        <taxon>Dinosauria</taxon>
        <taxon>Saurischia</taxon>
        <taxon>Theropoda</taxon>
        <taxon>Coelurosauria</taxon>
        <taxon>Aves</taxon>
        <taxon>Neognathae</taxon>
        <taxon>Neoaves</taxon>
        <taxon>Telluraves</taxon>
        <taxon>Australaves</taxon>
        <taxon>Passeriformes</taxon>
        <taxon>Sylvioidea</taxon>
        <taxon>Pycnonotidae</taxon>
        <taxon>Pycnonotus</taxon>
    </lineage>
</organism>
<reference evidence="2 3" key="1">
    <citation type="submission" date="2019-09" db="EMBL/GenBank/DDBJ databases">
        <title>Bird 10,000 Genomes (B10K) Project - Family phase.</title>
        <authorList>
            <person name="Zhang G."/>
        </authorList>
    </citation>
    <scope>NUCLEOTIDE SEQUENCE [LARGE SCALE GENOMIC DNA]</scope>
    <source>
        <strain evidence="2">B10K-DU-002-42</strain>
        <tissue evidence="2">Muscle</tissue>
    </source>
</reference>
<protein>
    <submittedName>
        <fullName evidence="2">CCD81 protein</fullName>
    </submittedName>
</protein>